<feature type="transmembrane region" description="Helical" evidence="6">
    <location>
        <begin position="374"/>
        <end position="399"/>
    </location>
</feature>
<dbReference type="AlphaFoldDB" id="A0A644WGI4"/>
<comment type="caution">
    <text evidence="7">The sequence shown here is derived from an EMBL/GenBank/DDBJ whole genome shotgun (WGS) entry which is preliminary data.</text>
</comment>
<sequence length="416" mass="48331">MNIFDYIILYSLIVIWLIIFINVILVIGGYLYYLDILKENLVQELKEYPFVSVLVPAHNEGKVIEKTAKALLELEYPKDKYEVIIINDNSSDNSAEILGKVKEEYKNRNFIIINTDKTTGGKGKSTALNIGYKQSKGEILAVYDADNTPEKKALKYLIKTLVSDEKLGAVIGKFRCRNKNVNILTKFINIETLTFQWMAQAGRWKLFKLCTIPGTNFVIRRKILDEINGWDTKAITEDTELSFRMYRMGYKIKFMPLSVTWEQEPQTLNVWFKQRSRWAKGNIYVVLKNFKYIFDKSAGATRFDILYYILIYVFFLSATIISDAIFLLGAIEVVHINIVGYNTILWIMAYSVFVLSILVAISTEKGELSIKNTIIVIIMYFTYCKLWGIVAALGFYNYIKDVIFKREVKWYKTERF</sequence>
<dbReference type="Pfam" id="PF13641">
    <property type="entry name" value="Glyco_tranf_2_3"/>
    <property type="match status" value="1"/>
</dbReference>
<evidence type="ECO:0000313" key="7">
    <source>
        <dbReference type="EMBL" id="MPM01643.1"/>
    </source>
</evidence>
<evidence type="ECO:0000256" key="6">
    <source>
        <dbReference type="SAM" id="Phobius"/>
    </source>
</evidence>
<dbReference type="InterPro" id="IPR029044">
    <property type="entry name" value="Nucleotide-diphossugar_trans"/>
</dbReference>
<keyword evidence="4" id="KW-0460">Magnesium</keyword>
<dbReference type="PANTHER" id="PTHR43630:SF1">
    <property type="entry name" value="POLY-BETA-1,6-N-ACETYL-D-GLUCOSAMINE SYNTHASE"/>
    <property type="match status" value="1"/>
</dbReference>
<evidence type="ECO:0000256" key="3">
    <source>
        <dbReference type="ARBA" id="ARBA00022679"/>
    </source>
</evidence>
<comment type="subcellular location">
    <subcellularLocation>
        <location evidence="1">Membrane</location>
    </subcellularLocation>
</comment>
<keyword evidence="3 7" id="KW-0808">Transferase</keyword>
<evidence type="ECO:0000256" key="4">
    <source>
        <dbReference type="ARBA" id="ARBA00022842"/>
    </source>
</evidence>
<dbReference type="GO" id="GO:0016020">
    <property type="term" value="C:membrane"/>
    <property type="evidence" value="ECO:0007669"/>
    <property type="project" value="UniProtKB-SubCell"/>
</dbReference>
<proteinExistence type="predicted"/>
<evidence type="ECO:0000256" key="5">
    <source>
        <dbReference type="ARBA" id="ARBA00023136"/>
    </source>
</evidence>
<keyword evidence="2 7" id="KW-0328">Glycosyltransferase</keyword>
<dbReference type="EMBL" id="VSSQ01000811">
    <property type="protein sequence ID" value="MPM01643.1"/>
    <property type="molecule type" value="Genomic_DNA"/>
</dbReference>
<evidence type="ECO:0000256" key="2">
    <source>
        <dbReference type="ARBA" id="ARBA00022676"/>
    </source>
</evidence>
<organism evidence="7">
    <name type="scientific">bioreactor metagenome</name>
    <dbReference type="NCBI Taxonomy" id="1076179"/>
    <lineage>
        <taxon>unclassified sequences</taxon>
        <taxon>metagenomes</taxon>
        <taxon>ecological metagenomes</taxon>
    </lineage>
</organism>
<dbReference type="GO" id="GO:0099621">
    <property type="term" value="F:undecaprenyl-phosphate 4-deoxy-4-formamido-L-arabinose transferase activity"/>
    <property type="evidence" value="ECO:0007669"/>
    <property type="project" value="UniProtKB-EC"/>
</dbReference>
<protein>
    <submittedName>
        <fullName evidence="7">Undecaprenyl-phosphate 4-deoxy-4-formamido-L-arabinose transferase</fullName>
        <ecNumber evidence="7">2.4.2.53</ecNumber>
    </submittedName>
</protein>
<dbReference type="SUPFAM" id="SSF53448">
    <property type="entry name" value="Nucleotide-diphospho-sugar transferases"/>
    <property type="match status" value="1"/>
</dbReference>
<dbReference type="PANTHER" id="PTHR43630">
    <property type="entry name" value="POLY-BETA-1,6-N-ACETYL-D-GLUCOSAMINE SYNTHASE"/>
    <property type="match status" value="1"/>
</dbReference>
<reference evidence="7" key="1">
    <citation type="submission" date="2019-08" db="EMBL/GenBank/DDBJ databases">
        <authorList>
            <person name="Kucharzyk K."/>
            <person name="Murdoch R.W."/>
            <person name="Higgins S."/>
            <person name="Loffler F."/>
        </authorList>
    </citation>
    <scope>NUCLEOTIDE SEQUENCE</scope>
</reference>
<keyword evidence="6" id="KW-0812">Transmembrane</keyword>
<dbReference type="FunFam" id="3.90.550.10:FF:000164">
    <property type="entry name" value="Beta-(1-3)-glucosyl transferase"/>
    <property type="match status" value="1"/>
</dbReference>
<keyword evidence="6" id="KW-1133">Transmembrane helix</keyword>
<feature type="transmembrane region" description="Helical" evidence="6">
    <location>
        <begin position="305"/>
        <end position="331"/>
    </location>
</feature>
<feature type="transmembrane region" description="Helical" evidence="6">
    <location>
        <begin position="343"/>
        <end position="362"/>
    </location>
</feature>
<accession>A0A644WGI4</accession>
<gene>
    <name evidence="7" type="primary">arnC_30</name>
    <name evidence="7" type="ORF">SDC9_47883</name>
</gene>
<keyword evidence="5 6" id="KW-0472">Membrane</keyword>
<dbReference type="CDD" id="cd06423">
    <property type="entry name" value="CESA_like"/>
    <property type="match status" value="1"/>
</dbReference>
<name>A0A644WGI4_9ZZZZ</name>
<dbReference type="Gene3D" id="3.90.550.10">
    <property type="entry name" value="Spore Coat Polysaccharide Biosynthesis Protein SpsA, Chain A"/>
    <property type="match status" value="1"/>
</dbReference>
<evidence type="ECO:0000256" key="1">
    <source>
        <dbReference type="ARBA" id="ARBA00004370"/>
    </source>
</evidence>
<feature type="transmembrane region" description="Helical" evidence="6">
    <location>
        <begin position="6"/>
        <end position="33"/>
    </location>
</feature>
<dbReference type="EC" id="2.4.2.53" evidence="7"/>